<accession>D4YTC8</accession>
<dbReference type="EMBL" id="ADNY01000029">
    <property type="protein sequence ID" value="EFG55598.1"/>
    <property type="molecule type" value="Genomic_DNA"/>
</dbReference>
<dbReference type="InterPro" id="IPR029016">
    <property type="entry name" value="GAF-like_dom_sf"/>
</dbReference>
<dbReference type="FunFam" id="3.30.450.40:FF:000008">
    <property type="entry name" value="GAF domain-containing proteins"/>
    <property type="match status" value="1"/>
</dbReference>
<dbReference type="STRING" id="83683.B1745_01260"/>
<dbReference type="PATRIC" id="fig|585524.9.peg.55"/>
<comment type="caution">
    <text evidence="3">The sequence shown here is derived from an EMBL/GenBank/DDBJ whole genome shotgun (WGS) entry which is preliminary data.</text>
</comment>
<dbReference type="PANTHER" id="PTHR21021">
    <property type="entry name" value="GAF/PUTATIVE CYTOSKELETAL PROTEIN"/>
    <property type="match status" value="1"/>
</dbReference>
<sequence>MNQGKGMVLLSAASKKDYQLLVEQAAALVEGEDDWIANTANLSALLFHGLKNVNFAGIYRIKNNELILGPFQGQPACVHIAFGKGVCGTAVANEKTEIVTDVHQFAGHIACDSRSKSEIVVPIFKDRQIWGVFDFDALVKDNFDQTDQEYLEKIAAVIFKH</sequence>
<evidence type="ECO:0000313" key="3">
    <source>
        <dbReference type="EMBL" id="EFG55598.1"/>
    </source>
</evidence>
<dbReference type="SUPFAM" id="SSF55781">
    <property type="entry name" value="GAF domain-like"/>
    <property type="match status" value="1"/>
</dbReference>
<name>D4YTC8_9LACO</name>
<dbReference type="GO" id="GO:0033745">
    <property type="term" value="F:L-methionine-(R)-S-oxide reductase activity"/>
    <property type="evidence" value="ECO:0007669"/>
    <property type="project" value="TreeGrafter"/>
</dbReference>
<reference evidence="3 4" key="1">
    <citation type="submission" date="2010-04" db="EMBL/GenBank/DDBJ databases">
        <authorList>
            <person name="Muzny D."/>
            <person name="Qin X."/>
            <person name="Deng J."/>
            <person name="Jiang H."/>
            <person name="Liu Y."/>
            <person name="Qu J."/>
            <person name="Song X.-Z."/>
            <person name="Zhang L."/>
            <person name="Thornton R."/>
            <person name="Coyle M."/>
            <person name="Francisco L."/>
            <person name="Jackson L."/>
            <person name="Javaid M."/>
            <person name="Korchina V."/>
            <person name="Kovar C."/>
            <person name="Mata R."/>
            <person name="Mathew T."/>
            <person name="Ngo R."/>
            <person name="Nguyen L."/>
            <person name="Nguyen N."/>
            <person name="Okwuonu G."/>
            <person name="Ongeri F."/>
            <person name="Pham C."/>
            <person name="Simmons D."/>
            <person name="Wilczek-Boney K."/>
            <person name="Hale W."/>
            <person name="Jakkamsetti A."/>
            <person name="Pham P."/>
            <person name="Ruth R."/>
            <person name="San Lucas F."/>
            <person name="Warren J."/>
            <person name="Zhang J."/>
            <person name="Zhao Z."/>
            <person name="Zhou C."/>
            <person name="Zhu D."/>
            <person name="Lee S."/>
            <person name="Bess C."/>
            <person name="Blankenburg K."/>
            <person name="Forbes L."/>
            <person name="Fu Q."/>
            <person name="Gubbala S."/>
            <person name="Hirani K."/>
            <person name="Jayaseelan J.C."/>
            <person name="Lara F."/>
            <person name="Munidasa M."/>
            <person name="Palculict T."/>
            <person name="Patil S."/>
            <person name="Pu L.-L."/>
            <person name="Saada N."/>
            <person name="Tang L."/>
            <person name="Weissenberger G."/>
            <person name="Zhu Y."/>
            <person name="Hemphill L."/>
            <person name="Shang Y."/>
            <person name="Youmans B."/>
            <person name="Ayvaz T."/>
            <person name="Ross M."/>
            <person name="Santibanez J."/>
            <person name="Aqrawi P."/>
            <person name="Gross S."/>
            <person name="Joshi V."/>
            <person name="Fowler G."/>
            <person name="Nazareth L."/>
            <person name="Reid J."/>
            <person name="Worley K."/>
            <person name="Petrosino J."/>
            <person name="Highlander S."/>
            <person name="Gibbs R."/>
        </authorList>
    </citation>
    <scope>NUCLEOTIDE SEQUENCE [LARGE SCALE GENOMIC DNA]</scope>
    <source>
        <strain evidence="3 4">DSM 11664</strain>
    </source>
</reference>
<dbReference type="Pfam" id="PF01590">
    <property type="entry name" value="GAF"/>
    <property type="match status" value="1"/>
</dbReference>
<feature type="domain" description="GAF" evidence="2">
    <location>
        <begin position="66"/>
        <end position="157"/>
    </location>
</feature>
<comment type="similarity">
    <text evidence="1">Belongs to the free Met sulfoxide reductase family.</text>
</comment>
<evidence type="ECO:0000256" key="1">
    <source>
        <dbReference type="ARBA" id="ARBA00038454"/>
    </source>
</evidence>
<dbReference type="GO" id="GO:0005829">
    <property type="term" value="C:cytosol"/>
    <property type="evidence" value="ECO:0007669"/>
    <property type="project" value="TreeGrafter"/>
</dbReference>
<evidence type="ECO:0000313" key="4">
    <source>
        <dbReference type="Proteomes" id="UP000004069"/>
    </source>
</evidence>
<dbReference type="Proteomes" id="UP000004069">
    <property type="component" value="Unassembled WGS sequence"/>
</dbReference>
<evidence type="ECO:0000259" key="2">
    <source>
        <dbReference type="Pfam" id="PF01590"/>
    </source>
</evidence>
<proteinExistence type="inferred from homology"/>
<dbReference type="AlphaFoldDB" id="D4YTC8"/>
<dbReference type="PANTHER" id="PTHR21021:SF15">
    <property type="entry name" value="FREE METHIONINE-R-SULFOXIDE REDUCTASE"/>
    <property type="match status" value="1"/>
</dbReference>
<dbReference type="eggNOG" id="COG1956">
    <property type="taxonomic scope" value="Bacteria"/>
</dbReference>
<dbReference type="InterPro" id="IPR003018">
    <property type="entry name" value="GAF"/>
</dbReference>
<protein>
    <recommendedName>
        <fullName evidence="2">GAF domain-containing protein</fullName>
    </recommendedName>
</protein>
<organism evidence="3 4">
    <name type="scientific">Lactobacillus amylolyticus DSM 11664</name>
    <dbReference type="NCBI Taxonomy" id="585524"/>
    <lineage>
        <taxon>Bacteria</taxon>
        <taxon>Bacillati</taxon>
        <taxon>Bacillota</taxon>
        <taxon>Bacilli</taxon>
        <taxon>Lactobacillales</taxon>
        <taxon>Lactobacillaceae</taxon>
        <taxon>Lactobacillus</taxon>
    </lineage>
</organism>
<gene>
    <name evidence="3" type="ORF">HMPREF0493_0789</name>
</gene>
<dbReference type="PROSITE" id="PS01320">
    <property type="entry name" value="UPF0067"/>
    <property type="match status" value="1"/>
</dbReference>
<dbReference type="InterPro" id="IPR000614">
    <property type="entry name" value="FRMsr_CS"/>
</dbReference>
<keyword evidence="4" id="KW-1185">Reference proteome</keyword>
<dbReference type="InterPro" id="IPR051330">
    <property type="entry name" value="Phosphatase_reg/MetRdx"/>
</dbReference>
<dbReference type="Gene3D" id="3.30.450.40">
    <property type="match status" value="1"/>
</dbReference>